<reference evidence="2 4" key="1">
    <citation type="submission" date="2020-09" db="EMBL/GenBank/DDBJ databases">
        <title>Draft Genomes of Bacterial Isolates from North Pond Shallow Sediments.</title>
        <authorList>
            <person name="Kiel Reese B."/>
            <person name="Mullis M."/>
            <person name="Weisend R.E."/>
        </authorList>
    </citation>
    <scope>NUCLEOTIDE SEQUENCE</scope>
    <source>
        <strain evidence="2">KJE-2</strain>
        <strain evidence="1 4">KJE-3</strain>
    </source>
</reference>
<name>A0A8I1G2T4_9GAMM</name>
<comment type="caution">
    <text evidence="2">The sequence shown here is derived from an EMBL/GenBank/DDBJ whole genome shotgun (WGS) entry which is preliminary data.</text>
</comment>
<proteinExistence type="predicted"/>
<gene>
    <name evidence="1" type="ORF">JHC10_02220</name>
    <name evidence="2" type="ORF">JHC11_02560</name>
</gene>
<dbReference type="RefSeq" id="WP_199493665.1">
    <property type="nucleotide sequence ID" value="NZ_JAEMOO010000017.1"/>
</dbReference>
<organism evidence="2 3">
    <name type="scientific">Idiomarina abyssalis</name>
    <dbReference type="NCBI Taxonomy" id="86102"/>
    <lineage>
        <taxon>Bacteria</taxon>
        <taxon>Pseudomonadati</taxon>
        <taxon>Pseudomonadota</taxon>
        <taxon>Gammaproteobacteria</taxon>
        <taxon>Alteromonadales</taxon>
        <taxon>Idiomarinaceae</taxon>
        <taxon>Idiomarina</taxon>
    </lineage>
</organism>
<dbReference type="AlphaFoldDB" id="A0A8I1G2T4"/>
<sequence>MKLAVMQPYLFPYIGYFQLIYAADLFLIYDDVAYIKQGYINRNSILSPNGATRFTIPVPGASSNKLISELAFSEDVAKVLRTIEQSYSKAPYFEEVFPMIRGALELGDRSIASVCQRSFEDIFSYLGLKKQFKKTSELEYNRSASARDRLIALCQQFGADSYINAPGGRKLYAKQDFAEKGIDLKFVDSLLVEYSQGGDEFAPNLSIIDMLMNCSPSQVIENMERYELS</sequence>
<keyword evidence="4" id="KW-1185">Reference proteome</keyword>
<dbReference type="Pfam" id="PF08889">
    <property type="entry name" value="WbqC"/>
    <property type="match status" value="1"/>
</dbReference>
<dbReference type="EMBL" id="JAEMOS010000005">
    <property type="protein sequence ID" value="MBJ7265753.1"/>
    <property type="molecule type" value="Genomic_DNA"/>
</dbReference>
<evidence type="ECO:0000313" key="4">
    <source>
        <dbReference type="Proteomes" id="UP000655994"/>
    </source>
</evidence>
<evidence type="ECO:0000313" key="1">
    <source>
        <dbReference type="EMBL" id="MBJ7265753.1"/>
    </source>
</evidence>
<protein>
    <submittedName>
        <fullName evidence="2">WbqC family protein</fullName>
    </submittedName>
</protein>
<accession>A0A8I1G2T4</accession>
<dbReference type="EMBL" id="JAEMOP010000002">
    <property type="protein sequence ID" value="MBJ7314888.1"/>
    <property type="molecule type" value="Genomic_DNA"/>
</dbReference>
<dbReference type="InterPro" id="IPR014985">
    <property type="entry name" value="WbqC"/>
</dbReference>
<evidence type="ECO:0000313" key="3">
    <source>
        <dbReference type="Proteomes" id="UP000621390"/>
    </source>
</evidence>
<dbReference type="Proteomes" id="UP000621390">
    <property type="component" value="Unassembled WGS sequence"/>
</dbReference>
<dbReference type="Proteomes" id="UP000655994">
    <property type="component" value="Unassembled WGS sequence"/>
</dbReference>
<evidence type="ECO:0000313" key="2">
    <source>
        <dbReference type="EMBL" id="MBJ7314888.1"/>
    </source>
</evidence>